<keyword evidence="1" id="KW-0812">Transmembrane</keyword>
<feature type="transmembrane region" description="Helical" evidence="1">
    <location>
        <begin position="21"/>
        <end position="42"/>
    </location>
</feature>
<dbReference type="Proteomes" id="UP000277671">
    <property type="component" value="Unassembled WGS sequence"/>
</dbReference>
<feature type="transmembrane region" description="Helical" evidence="1">
    <location>
        <begin position="54"/>
        <end position="75"/>
    </location>
</feature>
<dbReference type="InterPro" id="IPR010640">
    <property type="entry name" value="Low_temperature_requirement_A"/>
</dbReference>
<evidence type="ECO:0000313" key="2">
    <source>
        <dbReference type="EMBL" id="RKR89638.1"/>
    </source>
</evidence>
<dbReference type="EMBL" id="RBKT01000001">
    <property type="protein sequence ID" value="RKR89638.1"/>
    <property type="molecule type" value="Genomic_DNA"/>
</dbReference>
<dbReference type="PANTHER" id="PTHR36840:SF1">
    <property type="entry name" value="BLL5714 PROTEIN"/>
    <property type="match status" value="1"/>
</dbReference>
<dbReference type="RefSeq" id="WP_121158047.1">
    <property type="nucleotide sequence ID" value="NZ_RBKT01000001.1"/>
</dbReference>
<dbReference type="Pfam" id="PF06772">
    <property type="entry name" value="LtrA"/>
    <property type="match status" value="1"/>
</dbReference>
<feature type="transmembrane region" description="Helical" evidence="1">
    <location>
        <begin position="349"/>
        <end position="380"/>
    </location>
</feature>
<feature type="transmembrane region" description="Helical" evidence="1">
    <location>
        <begin position="214"/>
        <end position="233"/>
    </location>
</feature>
<evidence type="ECO:0000313" key="3">
    <source>
        <dbReference type="Proteomes" id="UP000277671"/>
    </source>
</evidence>
<proteinExistence type="predicted"/>
<gene>
    <name evidence="2" type="ORF">BDK92_3994</name>
</gene>
<feature type="transmembrane region" description="Helical" evidence="1">
    <location>
        <begin position="113"/>
        <end position="132"/>
    </location>
</feature>
<organism evidence="2 3">
    <name type="scientific">Micromonospora pisi</name>
    <dbReference type="NCBI Taxonomy" id="589240"/>
    <lineage>
        <taxon>Bacteria</taxon>
        <taxon>Bacillati</taxon>
        <taxon>Actinomycetota</taxon>
        <taxon>Actinomycetes</taxon>
        <taxon>Micromonosporales</taxon>
        <taxon>Micromonosporaceae</taxon>
        <taxon>Micromonospora</taxon>
    </lineage>
</organism>
<feature type="transmembrane region" description="Helical" evidence="1">
    <location>
        <begin position="87"/>
        <end position="107"/>
    </location>
</feature>
<feature type="transmembrane region" description="Helical" evidence="1">
    <location>
        <begin position="279"/>
        <end position="300"/>
    </location>
</feature>
<dbReference type="AlphaFoldDB" id="A0A495JM57"/>
<keyword evidence="1" id="KW-1133">Transmembrane helix</keyword>
<reference evidence="2 3" key="1">
    <citation type="submission" date="2018-10" db="EMBL/GenBank/DDBJ databases">
        <title>Sequencing the genomes of 1000 actinobacteria strains.</title>
        <authorList>
            <person name="Klenk H.-P."/>
        </authorList>
    </citation>
    <scope>NUCLEOTIDE SEQUENCE [LARGE SCALE GENOMIC DNA]</scope>
    <source>
        <strain evidence="2 3">DSM 45175</strain>
    </source>
</reference>
<sequence length="402" mass="43816">MKWPRDGHLIPAIRRPPGETAPPSFLELFFDLAFILVFAQLAHELVQNLTWHGAFEMVLLLLAAWWVWVLTVWLTDLFNPRLPKIQLLVILIMLGVMAMALVMPTAFEARALFFAGAYLAIHVARDGFLIPATRVNRTVQARSIRVIFWHGLTSPLWIGGAIAHGDIQLVLWAAALVIEYVSATYGWPTPGLGRTELASRIFTGPHLYERHRQIFVVALGEMILSVGLRVVGGPLPTESVAAAGAAFVGALLVFQIYINRVRELIAGPSIVLLEQIRRGILMSHSHLVMVAGVVVMAVAADLAARDPLQKENVAWTVCIAAGPALFLFGSSLFDLLVHRSFRPRLIGMLVLLAMTPALHLLPMFAVLILIDVVLAATLVVELAVAHPRSLSPGAQVAGGRGS</sequence>
<feature type="transmembrane region" description="Helical" evidence="1">
    <location>
        <begin position="312"/>
        <end position="337"/>
    </location>
</feature>
<dbReference type="PANTHER" id="PTHR36840">
    <property type="entry name" value="BLL5714 PROTEIN"/>
    <property type="match status" value="1"/>
</dbReference>
<keyword evidence="3" id="KW-1185">Reference proteome</keyword>
<feature type="transmembrane region" description="Helical" evidence="1">
    <location>
        <begin position="239"/>
        <end position="258"/>
    </location>
</feature>
<feature type="transmembrane region" description="Helical" evidence="1">
    <location>
        <begin position="144"/>
        <end position="163"/>
    </location>
</feature>
<feature type="transmembrane region" description="Helical" evidence="1">
    <location>
        <begin position="169"/>
        <end position="193"/>
    </location>
</feature>
<keyword evidence="1" id="KW-0472">Membrane</keyword>
<name>A0A495JM57_9ACTN</name>
<protein>
    <submittedName>
        <fullName evidence="2">Low temperature requirement protein LtrA</fullName>
    </submittedName>
</protein>
<evidence type="ECO:0000256" key="1">
    <source>
        <dbReference type="SAM" id="Phobius"/>
    </source>
</evidence>
<accession>A0A495JM57</accession>
<comment type="caution">
    <text evidence="2">The sequence shown here is derived from an EMBL/GenBank/DDBJ whole genome shotgun (WGS) entry which is preliminary data.</text>
</comment>